<protein>
    <submittedName>
        <fullName evidence="8">DEBR0S3_15676g1_1</fullName>
    </submittedName>
</protein>
<keyword evidence="9" id="KW-1185">Reference proteome</keyword>
<evidence type="ECO:0000256" key="2">
    <source>
        <dbReference type="ARBA" id="ARBA00022664"/>
    </source>
</evidence>
<evidence type="ECO:0000256" key="5">
    <source>
        <dbReference type="ARBA" id="ARBA00023187"/>
    </source>
</evidence>
<evidence type="ECO:0000256" key="1">
    <source>
        <dbReference type="ARBA" id="ARBA00007747"/>
    </source>
</evidence>
<feature type="region of interest" description="Disordered" evidence="7">
    <location>
        <begin position="215"/>
        <end position="234"/>
    </location>
</feature>
<dbReference type="Proteomes" id="UP000478008">
    <property type="component" value="Unassembled WGS sequence"/>
</dbReference>
<dbReference type="FunFam" id="3.30.70.330:FF:000105">
    <property type="entry name" value="HIV Tat-specific factor 1 homolog"/>
    <property type="match status" value="1"/>
</dbReference>
<dbReference type="GO" id="GO:0005684">
    <property type="term" value="C:U2-type spliceosomal complex"/>
    <property type="evidence" value="ECO:0007669"/>
    <property type="project" value="TreeGrafter"/>
</dbReference>
<evidence type="ECO:0000256" key="7">
    <source>
        <dbReference type="SAM" id="MobiDB-lite"/>
    </source>
</evidence>
<dbReference type="Gene3D" id="3.30.70.330">
    <property type="match status" value="2"/>
</dbReference>
<name>A0A7D9H298_DEKBR</name>
<dbReference type="InterPro" id="IPR035979">
    <property type="entry name" value="RBD_domain_sf"/>
</dbReference>
<sequence length="369" mass="42660">MSILEDIQGKSPTDLKAKYKKLLTYDKINKQYSISNVNTVESYTFDNILKRWVPNAIENEERKEAEKVENKNGTDISKIVDGKRKVEEDEETEKSELKRMRRERRFELKKQKQEERERARKQNKCVYVTGLPSDATAEEIQKTFGRCGLIDKDLKTGERKIKLYKDANGSNKGDGLIQYYKAESCDLAIEMLNGTPLRPSESNKSDKLTVSKAIFEGKKESKPKDTKKEKTHTPIRFKEKKKMERTRKELDAKLADWSDSENEDSTEKRMTETERQSVVILKPCFTLKLLNDDPEAAKFIQEDIKQGCEELGKVSWVRLYDGESDGVVAVKFESYLGANSCLQKMNGRYYGGHKLEAVKWDGVQEYKSR</sequence>
<dbReference type="Pfam" id="PF00076">
    <property type="entry name" value="RRM_1"/>
    <property type="match status" value="2"/>
</dbReference>
<feature type="compositionally biased region" description="Basic and acidic residues" evidence="7">
    <location>
        <begin position="215"/>
        <end position="232"/>
    </location>
</feature>
<dbReference type="PROSITE" id="PS50102">
    <property type="entry name" value="RRM"/>
    <property type="match status" value="1"/>
</dbReference>
<keyword evidence="3" id="KW-0677">Repeat</keyword>
<dbReference type="GO" id="GO:0003723">
    <property type="term" value="F:RNA binding"/>
    <property type="evidence" value="ECO:0007669"/>
    <property type="project" value="UniProtKB-UniRule"/>
</dbReference>
<feature type="compositionally biased region" description="Basic and acidic residues" evidence="7">
    <location>
        <begin position="94"/>
        <end position="120"/>
    </location>
</feature>
<gene>
    <name evidence="8" type="ORF">DEBR0S3_15676G</name>
</gene>
<keyword evidence="4 6" id="KW-0694">RNA-binding</keyword>
<accession>A0A7D9H298</accession>
<evidence type="ECO:0000256" key="6">
    <source>
        <dbReference type="PROSITE-ProRule" id="PRU00176"/>
    </source>
</evidence>
<dbReference type="AlphaFoldDB" id="A0A7D9H298"/>
<evidence type="ECO:0000256" key="4">
    <source>
        <dbReference type="ARBA" id="ARBA00022884"/>
    </source>
</evidence>
<evidence type="ECO:0000256" key="3">
    <source>
        <dbReference type="ARBA" id="ARBA00022737"/>
    </source>
</evidence>
<dbReference type="InterPro" id="IPR034393">
    <property type="entry name" value="TatSF1-like"/>
</dbReference>
<dbReference type="InterPro" id="IPR000504">
    <property type="entry name" value="RRM_dom"/>
</dbReference>
<dbReference type="PANTHER" id="PTHR15608">
    <property type="entry name" value="SPLICING FACTOR U2AF-ASSOCIATED PROTEIN 2"/>
    <property type="match status" value="1"/>
</dbReference>
<organism evidence="8 9">
    <name type="scientific">Dekkera bruxellensis</name>
    <name type="common">Brettanomyces custersii</name>
    <dbReference type="NCBI Taxonomy" id="5007"/>
    <lineage>
        <taxon>Eukaryota</taxon>
        <taxon>Fungi</taxon>
        <taxon>Dikarya</taxon>
        <taxon>Ascomycota</taxon>
        <taxon>Saccharomycotina</taxon>
        <taxon>Pichiomycetes</taxon>
        <taxon>Pichiales</taxon>
        <taxon>Pichiaceae</taxon>
        <taxon>Brettanomyces</taxon>
    </lineage>
</organism>
<dbReference type="GO" id="GO:0005686">
    <property type="term" value="C:U2 snRNP"/>
    <property type="evidence" value="ECO:0007669"/>
    <property type="project" value="TreeGrafter"/>
</dbReference>
<keyword evidence="5" id="KW-0508">mRNA splicing</keyword>
<dbReference type="SMART" id="SM00360">
    <property type="entry name" value="RRM"/>
    <property type="match status" value="2"/>
</dbReference>
<dbReference type="InterPro" id="IPR012677">
    <property type="entry name" value="Nucleotide-bd_a/b_plait_sf"/>
</dbReference>
<dbReference type="SUPFAM" id="SSF54928">
    <property type="entry name" value="RNA-binding domain, RBD"/>
    <property type="match status" value="1"/>
</dbReference>
<dbReference type="GO" id="GO:0000398">
    <property type="term" value="P:mRNA splicing, via spliceosome"/>
    <property type="evidence" value="ECO:0007669"/>
    <property type="project" value="UniProtKB-ARBA"/>
</dbReference>
<evidence type="ECO:0000313" key="8">
    <source>
        <dbReference type="EMBL" id="VUG18607.1"/>
    </source>
</evidence>
<comment type="similarity">
    <text evidence="1">Belongs to the HTATSF1 family.</text>
</comment>
<dbReference type="EMBL" id="CABFWN010000003">
    <property type="protein sequence ID" value="VUG18607.1"/>
    <property type="molecule type" value="Genomic_DNA"/>
</dbReference>
<feature type="region of interest" description="Disordered" evidence="7">
    <location>
        <begin position="82"/>
        <end position="122"/>
    </location>
</feature>
<evidence type="ECO:0000313" key="9">
    <source>
        <dbReference type="Proteomes" id="UP000478008"/>
    </source>
</evidence>
<proteinExistence type="inferred from homology"/>
<dbReference type="PANTHER" id="PTHR15608:SF0">
    <property type="entry name" value="HIV TAT-SPECIFIC FACTOR 1"/>
    <property type="match status" value="1"/>
</dbReference>
<reference evidence="8 9" key="1">
    <citation type="submission" date="2019-07" db="EMBL/GenBank/DDBJ databases">
        <authorList>
            <person name="Friedrich A."/>
            <person name="Schacherer J."/>
        </authorList>
    </citation>
    <scope>NUCLEOTIDE SEQUENCE [LARGE SCALE GENOMIC DNA]</scope>
</reference>
<keyword evidence="2" id="KW-0507">mRNA processing</keyword>